<dbReference type="InterPro" id="IPR025403">
    <property type="entry name" value="TgpA-like_C"/>
</dbReference>
<dbReference type="Proteomes" id="UP000437709">
    <property type="component" value="Unassembled WGS sequence"/>
</dbReference>
<dbReference type="AlphaFoldDB" id="A0A6N7EL23"/>
<feature type="domain" description="Protein-glutamine gamma-glutamyltransferase-like C-terminal" evidence="2">
    <location>
        <begin position="131"/>
        <end position="200"/>
    </location>
</feature>
<keyword evidence="1" id="KW-1133">Transmembrane helix</keyword>
<evidence type="ECO:0000313" key="4">
    <source>
        <dbReference type="Proteomes" id="UP000437709"/>
    </source>
</evidence>
<gene>
    <name evidence="3" type="ORF">GB881_12185</name>
</gene>
<dbReference type="Pfam" id="PF13559">
    <property type="entry name" value="DUF4129"/>
    <property type="match status" value="1"/>
</dbReference>
<keyword evidence="4" id="KW-1185">Reference proteome</keyword>
<reference evidence="3 4" key="1">
    <citation type="submission" date="2019-10" db="EMBL/GenBank/DDBJ databases">
        <title>Georgenia wutianyii sp. nov. and Georgenia yuyongxinii sp. nov. isolated from plateau pika (Ochotona curzoniae) in the Qinghai-Tibet plateau of China.</title>
        <authorList>
            <person name="Tian Z."/>
        </authorList>
    </citation>
    <scope>NUCLEOTIDE SEQUENCE [LARGE SCALE GENOMIC DNA]</scope>
    <source>
        <strain evidence="3 4">JCM 19765</strain>
    </source>
</reference>
<sequence>MLGHPVRLGVPVDPEAAEARRWAEEELAKAVYSDEPSLLERALAWFLRLFEGIGEIGLSAPPAVVPVLVVLAFVAVLVLALVVGGRVRRNRAVAGAASTELFEDDRSSAELARTADDAARRGDWATAVLERFRALIRGLDERAVLDDRPGLTAHEAAGLAAAALPEVADGLRWAGRLFDDVRYGHVAPGAAEDEDLRELVARVDRARPAPAGVGADGWAGVS</sequence>
<protein>
    <submittedName>
        <fullName evidence="3">DUF4129 domain-containing protein</fullName>
    </submittedName>
</protein>
<comment type="caution">
    <text evidence="3">The sequence shown here is derived from an EMBL/GenBank/DDBJ whole genome shotgun (WGS) entry which is preliminary data.</text>
</comment>
<dbReference type="RefSeq" id="WP_152196383.1">
    <property type="nucleotide sequence ID" value="NZ_VUKD01000005.1"/>
</dbReference>
<evidence type="ECO:0000256" key="1">
    <source>
        <dbReference type="SAM" id="Phobius"/>
    </source>
</evidence>
<name>A0A6N7EL23_9MICO</name>
<organism evidence="3 4">
    <name type="scientific">Georgenia subflava</name>
    <dbReference type="NCBI Taxonomy" id="1622177"/>
    <lineage>
        <taxon>Bacteria</taxon>
        <taxon>Bacillati</taxon>
        <taxon>Actinomycetota</taxon>
        <taxon>Actinomycetes</taxon>
        <taxon>Micrococcales</taxon>
        <taxon>Bogoriellaceae</taxon>
        <taxon>Georgenia</taxon>
    </lineage>
</organism>
<dbReference type="EMBL" id="WHPC01000049">
    <property type="protein sequence ID" value="MPV37788.1"/>
    <property type="molecule type" value="Genomic_DNA"/>
</dbReference>
<proteinExistence type="predicted"/>
<keyword evidence="1" id="KW-0472">Membrane</keyword>
<evidence type="ECO:0000313" key="3">
    <source>
        <dbReference type="EMBL" id="MPV37788.1"/>
    </source>
</evidence>
<keyword evidence="1" id="KW-0812">Transmembrane</keyword>
<accession>A0A6N7EL23</accession>
<feature type="transmembrane region" description="Helical" evidence="1">
    <location>
        <begin position="63"/>
        <end position="83"/>
    </location>
</feature>
<evidence type="ECO:0000259" key="2">
    <source>
        <dbReference type="Pfam" id="PF13559"/>
    </source>
</evidence>